<evidence type="ECO:0000256" key="2">
    <source>
        <dbReference type="ARBA" id="ARBA00022801"/>
    </source>
</evidence>
<dbReference type="InterPro" id="IPR002692">
    <property type="entry name" value="S45"/>
</dbReference>
<name>A0A9Q5Z9E8_NOSLI</name>
<dbReference type="InterPro" id="IPR029055">
    <property type="entry name" value="Ntn_hydrolases_N"/>
</dbReference>
<feature type="active site" description="Nucleophile" evidence="4">
    <location>
        <position position="255"/>
    </location>
</feature>
<evidence type="ECO:0000256" key="4">
    <source>
        <dbReference type="PIRSR" id="PIRSR001227-1"/>
    </source>
</evidence>
<dbReference type="EMBL" id="LAHD01000076">
    <property type="protein sequence ID" value="PHK01035.1"/>
    <property type="molecule type" value="Genomic_DNA"/>
</dbReference>
<dbReference type="CDD" id="cd03747">
    <property type="entry name" value="Ntn_PGA_like"/>
    <property type="match status" value="1"/>
</dbReference>
<dbReference type="InterPro" id="IPR043147">
    <property type="entry name" value="Penicillin_amidase_A-knob"/>
</dbReference>
<evidence type="ECO:0000256" key="3">
    <source>
        <dbReference type="ARBA" id="ARBA00023145"/>
    </source>
</evidence>
<keyword evidence="5" id="KW-0479">Metal-binding</keyword>
<dbReference type="Gene3D" id="2.30.120.10">
    <property type="match status" value="1"/>
</dbReference>
<evidence type="ECO:0000256" key="1">
    <source>
        <dbReference type="ARBA" id="ARBA00006586"/>
    </source>
</evidence>
<comment type="cofactor">
    <cofactor evidence="5">
        <name>Ca(2+)</name>
        <dbReference type="ChEBI" id="CHEBI:29108"/>
    </cofactor>
    <text evidence="5">Binds 1 Ca(2+) ion per dimer.</text>
</comment>
<dbReference type="Gene3D" id="3.60.20.10">
    <property type="entry name" value="Glutamine Phosphoribosylpyrophosphate, subunit 1, domain 1"/>
    <property type="match status" value="1"/>
</dbReference>
<sequence>MGLFMKREKSVLTTKYLIKNIEQPVEIFIDPWGVPHIYAQSFYDVFFAQGFNAACDRLWQIDLWRRRGLGKLSEVLGANYVEQDKSCRLFLYRGDMISEWLSYESKAKAIATAFVNGVNEYIQMTLNNRSLLPFEFKVLNYEPDFWRPEDVVLIRSHGLGGNLESEVKRAQVACKFGLEIDELRQQLSHNWKIRVPDGLNYCCISNDVLRLYLLAKRSVTFIQNEAKSGLENLHENLFNYNDLFSKNSPDTLEGSNNWAISPNLTATGRPILANDPHRIHSNPSLRYIAHLIAPGLNVIGAGEPNQPGIHIGHNEHIAFGLTIFPLDQEDLYVYKTNADNPDQYEYDGQWQFMKVIKEEILVRNASPVTVELKYTCHGPVIYEDVNNHLAFVVRAAWLEPGMAPYFNSMRYIQSKSWKEFLNALEHWGFPSVNQVYADINGNIGCKIVGKAPVRPNWDGLFPVPGNGKYEWLGFHKVKNLPSEFNPKRGWIATANQMNLPQNFPYHEYKLCFEWPAPFRYERIAEFLSQNSNFTLMESLRLQTDFLSIPARKIISLTKKIKSKNLKITLALDLLRDWDCILDPHSTSATFFEVWMTKYLRPAIINYLAPASSINFIGLGDVNLVLDILDKIANNQFKKEQELEWTAIILESLEQAVRYLEEIFGPNIQDWQWGKLHQVTFKHPLSNLVDDCTRSRIDVGPAPQGGGEYTVNLTAYKSSSFDVFAGASFRMIIDVGNWDNSLAMNSPGQSGNPESLHYKDLFPRWIANQAFPLLYSRGMIELVSEKKIQLIPHN</sequence>
<dbReference type="Gene3D" id="1.10.1400.10">
    <property type="match status" value="1"/>
</dbReference>
<dbReference type="Pfam" id="PF01804">
    <property type="entry name" value="Penicil_amidase"/>
    <property type="match status" value="1"/>
</dbReference>
<feature type="binding site" evidence="5">
    <location>
        <position position="330"/>
    </location>
    <ligand>
        <name>Ca(2+)</name>
        <dbReference type="ChEBI" id="CHEBI:29108"/>
    </ligand>
</feature>
<feature type="binding site" evidence="5">
    <location>
        <position position="327"/>
    </location>
    <ligand>
        <name>Ca(2+)</name>
        <dbReference type="ChEBI" id="CHEBI:29108"/>
    </ligand>
</feature>
<organism evidence="6 7">
    <name type="scientific">Nostoc linckia z8</name>
    <dbReference type="NCBI Taxonomy" id="1628746"/>
    <lineage>
        <taxon>Bacteria</taxon>
        <taxon>Bacillati</taxon>
        <taxon>Cyanobacteriota</taxon>
        <taxon>Cyanophyceae</taxon>
        <taxon>Nostocales</taxon>
        <taxon>Nostocaceae</taxon>
        <taxon>Nostoc</taxon>
    </lineage>
</organism>
<dbReference type="PANTHER" id="PTHR34218:SF4">
    <property type="entry name" value="ACYL-HOMOSERINE LACTONE ACYLASE QUIP"/>
    <property type="match status" value="1"/>
</dbReference>
<keyword evidence="5" id="KW-0106">Calcium</keyword>
<gene>
    <name evidence="6" type="ORF">VF08_23040</name>
</gene>
<dbReference type="GO" id="GO:0046872">
    <property type="term" value="F:metal ion binding"/>
    <property type="evidence" value="ECO:0007669"/>
    <property type="project" value="UniProtKB-KW"/>
</dbReference>
<keyword evidence="2" id="KW-0378">Hydrolase</keyword>
<keyword evidence="3" id="KW-0865">Zymogen</keyword>
<dbReference type="Proteomes" id="UP000222310">
    <property type="component" value="Unassembled WGS sequence"/>
</dbReference>
<evidence type="ECO:0000313" key="7">
    <source>
        <dbReference type="Proteomes" id="UP000222310"/>
    </source>
</evidence>
<dbReference type="GO" id="GO:0016811">
    <property type="term" value="F:hydrolase activity, acting on carbon-nitrogen (but not peptide) bonds, in linear amides"/>
    <property type="evidence" value="ECO:0007669"/>
    <property type="project" value="InterPro"/>
</dbReference>
<dbReference type="PANTHER" id="PTHR34218">
    <property type="entry name" value="PEPTIDASE S45 PENICILLIN AMIDASE"/>
    <property type="match status" value="1"/>
</dbReference>
<evidence type="ECO:0000313" key="6">
    <source>
        <dbReference type="EMBL" id="PHK01035.1"/>
    </source>
</evidence>
<dbReference type="InterPro" id="IPR014395">
    <property type="entry name" value="Pen/GL7ACA/AHL_acylase"/>
</dbReference>
<dbReference type="PIRSF" id="PIRSF001227">
    <property type="entry name" value="Pen_acylase"/>
    <property type="match status" value="1"/>
</dbReference>
<dbReference type="AlphaFoldDB" id="A0A9Q5Z9E8"/>
<accession>A0A9Q5Z9E8</accession>
<comment type="similarity">
    <text evidence="1">Belongs to the peptidase S45 family.</text>
</comment>
<dbReference type="GO" id="GO:0017000">
    <property type="term" value="P:antibiotic biosynthetic process"/>
    <property type="evidence" value="ECO:0007669"/>
    <property type="project" value="InterPro"/>
</dbReference>
<dbReference type="Gene3D" id="1.10.439.10">
    <property type="entry name" value="Penicillin Amidohydrolase, domain 1"/>
    <property type="match status" value="1"/>
</dbReference>
<proteinExistence type="inferred from homology"/>
<dbReference type="InterPro" id="IPR023343">
    <property type="entry name" value="Penicillin_amidase_dom1"/>
</dbReference>
<feature type="binding site" evidence="5">
    <location>
        <position position="166"/>
    </location>
    <ligand>
        <name>Ca(2+)</name>
        <dbReference type="ChEBI" id="CHEBI:29108"/>
    </ligand>
</feature>
<dbReference type="SUPFAM" id="SSF56235">
    <property type="entry name" value="N-terminal nucleophile aminohydrolases (Ntn hydrolases)"/>
    <property type="match status" value="1"/>
</dbReference>
<comment type="caution">
    <text evidence="6">The sequence shown here is derived from an EMBL/GenBank/DDBJ whole genome shotgun (WGS) entry which is preliminary data.</text>
</comment>
<evidence type="ECO:0000256" key="5">
    <source>
        <dbReference type="PIRSR" id="PIRSR001227-2"/>
    </source>
</evidence>
<dbReference type="InterPro" id="IPR043146">
    <property type="entry name" value="Penicillin_amidase_N_B-knob"/>
</dbReference>
<protein>
    <submittedName>
        <fullName evidence="6">PbsX family transcriptional regulator</fullName>
    </submittedName>
</protein>
<reference evidence="6 7" key="1">
    <citation type="submission" date="2015-02" db="EMBL/GenBank/DDBJ databases">
        <title>Nostoc linckia genome annotation.</title>
        <authorList>
            <person name="Zhou Z."/>
        </authorList>
    </citation>
    <scope>NUCLEOTIDE SEQUENCE [LARGE SCALE GENOMIC DNA]</scope>
    <source>
        <strain evidence="7">z8</strain>
    </source>
</reference>